<evidence type="ECO:0000256" key="3">
    <source>
        <dbReference type="ARBA" id="ARBA00022741"/>
    </source>
</evidence>
<dbReference type="EMBL" id="JBHTLM010000008">
    <property type="protein sequence ID" value="MFD1177295.1"/>
    <property type="molecule type" value="Genomic_DNA"/>
</dbReference>
<keyword evidence="3" id="KW-0547">Nucleotide-binding</keyword>
<feature type="transmembrane region" description="Helical" evidence="7">
    <location>
        <begin position="144"/>
        <end position="161"/>
    </location>
</feature>
<accession>A0ABW3RZE0</accession>
<keyword evidence="2 7" id="KW-0812">Transmembrane</keyword>
<feature type="transmembrane region" description="Helical" evidence="7">
    <location>
        <begin position="167"/>
        <end position="184"/>
    </location>
</feature>
<evidence type="ECO:0000256" key="6">
    <source>
        <dbReference type="ARBA" id="ARBA00023136"/>
    </source>
</evidence>
<protein>
    <submittedName>
        <fullName evidence="10">ABC transporter ATP-binding protein</fullName>
    </submittedName>
</protein>
<dbReference type="InterPro" id="IPR003439">
    <property type="entry name" value="ABC_transporter-like_ATP-bd"/>
</dbReference>
<feature type="domain" description="ABC transmembrane type-1" evidence="9">
    <location>
        <begin position="19"/>
        <end position="308"/>
    </location>
</feature>
<feature type="transmembrane region" description="Helical" evidence="7">
    <location>
        <begin position="58"/>
        <end position="75"/>
    </location>
</feature>
<dbReference type="PROSITE" id="PS50893">
    <property type="entry name" value="ABC_TRANSPORTER_2"/>
    <property type="match status" value="1"/>
</dbReference>
<dbReference type="PROSITE" id="PS50929">
    <property type="entry name" value="ABC_TM1F"/>
    <property type="match status" value="1"/>
</dbReference>
<organism evidence="10 11">
    <name type="scientific">Paenibacillus puldeungensis</name>
    <dbReference type="NCBI Taxonomy" id="696536"/>
    <lineage>
        <taxon>Bacteria</taxon>
        <taxon>Bacillati</taxon>
        <taxon>Bacillota</taxon>
        <taxon>Bacilli</taxon>
        <taxon>Bacillales</taxon>
        <taxon>Paenibacillaceae</taxon>
        <taxon>Paenibacillus</taxon>
    </lineage>
</organism>
<dbReference type="InterPro" id="IPR011527">
    <property type="entry name" value="ABC1_TM_dom"/>
</dbReference>
<reference evidence="11" key="1">
    <citation type="journal article" date="2019" name="Int. J. Syst. Evol. Microbiol.">
        <title>The Global Catalogue of Microorganisms (GCM) 10K type strain sequencing project: providing services to taxonomists for standard genome sequencing and annotation.</title>
        <authorList>
            <consortium name="The Broad Institute Genomics Platform"/>
            <consortium name="The Broad Institute Genome Sequencing Center for Infectious Disease"/>
            <person name="Wu L."/>
            <person name="Ma J."/>
        </authorList>
    </citation>
    <scope>NUCLEOTIDE SEQUENCE [LARGE SCALE GENOMIC DNA]</scope>
    <source>
        <strain evidence="11">CCUG 59189</strain>
    </source>
</reference>
<evidence type="ECO:0000259" key="8">
    <source>
        <dbReference type="PROSITE" id="PS50893"/>
    </source>
</evidence>
<keyword evidence="5 7" id="KW-1133">Transmembrane helix</keyword>
<dbReference type="RefSeq" id="WP_379319730.1">
    <property type="nucleotide sequence ID" value="NZ_JBHTLM010000008.1"/>
</dbReference>
<comment type="subcellular location">
    <subcellularLocation>
        <location evidence="1">Cell membrane</location>
        <topology evidence="1">Multi-pass membrane protein</topology>
    </subcellularLocation>
</comment>
<dbReference type="Proteomes" id="UP001597262">
    <property type="component" value="Unassembled WGS sequence"/>
</dbReference>
<evidence type="ECO:0000256" key="1">
    <source>
        <dbReference type="ARBA" id="ARBA00004651"/>
    </source>
</evidence>
<sequence>MKHWKTYFRFVRPYTKWIIVTLLIGMLKFGIPSLLPLVQKYVVDDILLNQAIDIGQKVSQLMVVLGITFVLFVIVRGPVEYARQYFAQLITAKILFDLRNRLYEHLQRLSLRYYQNTKVGEVISRFINDAEQTKNIVEVGMMNVWLDTFTLVFVLGFMFYLNPVLTLVSIAIFPLYAIAVKILYKRLKKLTKERSAALAGIQAYLHERIQGISVIRSFALERYDQKKFEGINGKYLQKAMAHSRWNAWTFAIINTMTDIAPLLVIGYGGYQVVQGHLTLGTFVAFFGYLDRLYAPLKRLINSSTVLTQASASWERVLELLEEPYDMTDEPDAEVMTSGNHGIDLRNVWFKYQEEGTWVLKNISLQVNPGQTVAFVGMSGGGKSSLVGLISRFYDIQKGALTVGSEDVRHWTMESLRSQIGMVQQDNFLFSGSVRDNILLGRPDADEEAVIAAAKAANAHDFIMELPQGYDTEVGERGVKLSGGQKQRIAIARVFLKDPPILILDEATSALDLESEHLIQQSLQQLSRSRTTLIVAHRLSTITHADLIIVMKNGEIAERGTHEELMANPDGVYAQLYSIQNLNSQPQPAI</sequence>
<dbReference type="InterPro" id="IPR039421">
    <property type="entry name" value="Type_1_exporter"/>
</dbReference>
<evidence type="ECO:0000256" key="2">
    <source>
        <dbReference type="ARBA" id="ARBA00022692"/>
    </source>
</evidence>
<feature type="transmembrane region" description="Helical" evidence="7">
    <location>
        <begin position="245"/>
        <end position="267"/>
    </location>
</feature>
<dbReference type="Pfam" id="PF00664">
    <property type="entry name" value="ABC_membrane"/>
    <property type="match status" value="1"/>
</dbReference>
<evidence type="ECO:0000256" key="7">
    <source>
        <dbReference type="SAM" id="Phobius"/>
    </source>
</evidence>
<dbReference type="Pfam" id="PF00005">
    <property type="entry name" value="ABC_tran"/>
    <property type="match status" value="1"/>
</dbReference>
<dbReference type="PANTHER" id="PTHR43394:SF1">
    <property type="entry name" value="ATP-BINDING CASSETTE SUB-FAMILY B MEMBER 10, MITOCHONDRIAL"/>
    <property type="match status" value="1"/>
</dbReference>
<dbReference type="InterPro" id="IPR017871">
    <property type="entry name" value="ABC_transporter-like_CS"/>
</dbReference>
<dbReference type="InterPro" id="IPR027417">
    <property type="entry name" value="P-loop_NTPase"/>
</dbReference>
<keyword evidence="11" id="KW-1185">Reference proteome</keyword>
<keyword evidence="4 10" id="KW-0067">ATP-binding</keyword>
<dbReference type="SMART" id="SM00382">
    <property type="entry name" value="AAA"/>
    <property type="match status" value="1"/>
</dbReference>
<dbReference type="InterPro" id="IPR003593">
    <property type="entry name" value="AAA+_ATPase"/>
</dbReference>
<feature type="domain" description="ABC transporter" evidence="8">
    <location>
        <begin position="342"/>
        <end position="577"/>
    </location>
</feature>
<dbReference type="InterPro" id="IPR036640">
    <property type="entry name" value="ABC1_TM_sf"/>
</dbReference>
<feature type="transmembrane region" description="Helical" evidence="7">
    <location>
        <begin position="17"/>
        <end position="38"/>
    </location>
</feature>
<dbReference type="GO" id="GO:0005524">
    <property type="term" value="F:ATP binding"/>
    <property type="evidence" value="ECO:0007669"/>
    <property type="project" value="UniProtKB-KW"/>
</dbReference>
<evidence type="ECO:0000259" key="9">
    <source>
        <dbReference type="PROSITE" id="PS50929"/>
    </source>
</evidence>
<gene>
    <name evidence="10" type="ORF">ACFQ3W_13440</name>
</gene>
<evidence type="ECO:0000256" key="4">
    <source>
        <dbReference type="ARBA" id="ARBA00022840"/>
    </source>
</evidence>
<feature type="transmembrane region" description="Helical" evidence="7">
    <location>
        <begin position="273"/>
        <end position="289"/>
    </location>
</feature>
<comment type="caution">
    <text evidence="10">The sequence shown here is derived from an EMBL/GenBank/DDBJ whole genome shotgun (WGS) entry which is preliminary data.</text>
</comment>
<evidence type="ECO:0000313" key="11">
    <source>
        <dbReference type="Proteomes" id="UP001597262"/>
    </source>
</evidence>
<dbReference type="Gene3D" id="3.40.50.300">
    <property type="entry name" value="P-loop containing nucleotide triphosphate hydrolases"/>
    <property type="match status" value="1"/>
</dbReference>
<name>A0ABW3RZE0_9BACL</name>
<evidence type="ECO:0000313" key="10">
    <source>
        <dbReference type="EMBL" id="MFD1177295.1"/>
    </source>
</evidence>
<proteinExistence type="predicted"/>
<dbReference type="PANTHER" id="PTHR43394">
    <property type="entry name" value="ATP-DEPENDENT PERMEASE MDL1, MITOCHONDRIAL"/>
    <property type="match status" value="1"/>
</dbReference>
<dbReference type="SUPFAM" id="SSF90123">
    <property type="entry name" value="ABC transporter transmembrane region"/>
    <property type="match status" value="1"/>
</dbReference>
<evidence type="ECO:0000256" key="5">
    <source>
        <dbReference type="ARBA" id="ARBA00022989"/>
    </source>
</evidence>
<dbReference type="Gene3D" id="1.20.1560.10">
    <property type="entry name" value="ABC transporter type 1, transmembrane domain"/>
    <property type="match status" value="1"/>
</dbReference>
<keyword evidence="6 7" id="KW-0472">Membrane</keyword>
<dbReference type="SUPFAM" id="SSF52540">
    <property type="entry name" value="P-loop containing nucleoside triphosphate hydrolases"/>
    <property type="match status" value="1"/>
</dbReference>
<dbReference type="PROSITE" id="PS00211">
    <property type="entry name" value="ABC_TRANSPORTER_1"/>
    <property type="match status" value="1"/>
</dbReference>